<dbReference type="InterPro" id="IPR016135">
    <property type="entry name" value="UBQ-conjugating_enzyme/RWD"/>
</dbReference>
<keyword evidence="1" id="KW-0328">Glycosyltransferase</keyword>
<dbReference type="AlphaFoldDB" id="A0A024S3D0"/>
<reference evidence="8" key="1">
    <citation type="journal article" date="2013" name="Ind. Biotechnol.">
        <title>Comparative genomics analysis of Trichoderma reesei strains.</title>
        <authorList>
            <person name="Koike H."/>
            <person name="Aerts A."/>
            <person name="LaButti K."/>
            <person name="Grigoriev I.V."/>
            <person name="Baker S.E."/>
        </authorList>
    </citation>
    <scope>NUCLEOTIDE SEQUENCE [LARGE SCALE GENOMIC DNA]</scope>
    <source>
        <strain evidence="8">ATCC 56765 / BCRC 32924 / NRRL 11460 / Rut C-30</strain>
    </source>
</reference>
<dbReference type="InterPro" id="IPR000608">
    <property type="entry name" value="UBC"/>
</dbReference>
<dbReference type="SMART" id="SM00212">
    <property type="entry name" value="UBCc"/>
    <property type="match status" value="1"/>
</dbReference>
<sequence>MGLEQFNQDLAASKKLEIHGVSRVRRGDSDGEVVFTWAPNDDTPPLDIQILILADVDSYPRDSSVLIFTGSEHSSPDVSSLLERLSASLANKSIQTIIETTAAKLLTKPEADANASETAITDSSEDDEWEDQYDDYSDDLFEIPCGSSRSRVTNSDNASSSAARLKRELRIAHAAGISIGIFPRKSVRNAEFYSLSLRVKKLGIPEHALEAWGLERCEYLVLLCRFPISYLPISQLMDYQLDDFKLQFRFGKCSKPKPTVDTARLAFAVPSDGAPENPEGPCEEVKDGNGSFIPLYVSNSINMLMNTHFVALLKMRRRDGLSWDGALRRLPTGSRNNPTLPTACTDASASKYFEAPVSENAIPSLRHDYALDDNDKFSLPMVAMQFALRHLARCTKYCMVCHQRVEDGFEALKPYVCSSPLCNYQFLNLGMGASIEHEIVSNPYVVDILISFFAAALAVPKSVRKLPTGLNIKSIFTGNKTREAVRIAAEVCFFDKTIRLVPDAKKANINIKVGDKLMIVLNTANTLPVPAILDGKYERHVCKVTKVEGELYTFEVIITFTLPLKVPRSSQEEKTTQLSERKKAWIKVMLLRYDCEIDFLDEYSRGGGGHAIADPNPNRVEGLPPQWMQFRFLQGTPERERIFTGEIATLSKSEEDTAKFPTIFAWHGSTLHNWHSIIRTGLDFNKVINGRSFGDGVYMSNNFQVSLGYCQKGANTKTTSPPPVPYWPNSVLRPSSAISICEVINRCDQFVQTTPHYVVNQIEWIQCRYLFVCVEPNAEALKEPFPTKPREPCAGYVAQHPPRKLLAGLHKEVKIPLSAILSTRRLLGHKADGELDDAELRQPMNQSLETDSESPDSDHGDTDNELLFNSEDDDSVGVRSNKRRSSSIDSADPRRPKLSSAEYSKKMPKENAAVTFETDFVPGTLDLDSLPRLPEPSWASTSPMATRTLNRAIKELHDIQSKEDLASLGWYINFDKLDNVFHWTVEMHSFDPELPLAKDMKERGCTSIVLEFRFGSNFPYSPPFVRVIRPRFLPFMRGGGGHVTAGGAICSEMLTNSGWSAVMTIEKVLLQIRLGLTEMDPPARLDSMGGVSDTRDYAIGEAIDAYQRAATAHGWRIPRDLRNIGSSWAPEPKKQE</sequence>
<dbReference type="GO" id="GO:0003950">
    <property type="term" value="F:NAD+ poly-ADP-ribosyltransferase activity"/>
    <property type="evidence" value="ECO:0007669"/>
    <property type="project" value="InterPro"/>
</dbReference>
<dbReference type="SUPFAM" id="SSF56399">
    <property type="entry name" value="ADP-ribosylation"/>
    <property type="match status" value="1"/>
</dbReference>
<evidence type="ECO:0000259" key="6">
    <source>
        <dbReference type="PROSITE" id="PS50127"/>
    </source>
</evidence>
<keyword evidence="2" id="KW-0808">Transferase</keyword>
<dbReference type="OrthoDB" id="109543at2759"/>
<dbReference type="PROSITE" id="PS50127">
    <property type="entry name" value="UBC_2"/>
    <property type="match status" value="1"/>
</dbReference>
<name>A0A024S3D0_HYPJR</name>
<dbReference type="HOGENOM" id="CLU_003143_1_0_1"/>
<dbReference type="Gene3D" id="3.90.228.10">
    <property type="match status" value="1"/>
</dbReference>
<dbReference type="KEGG" id="trr:M419DRAFT_87399"/>
<dbReference type="InterPro" id="IPR012317">
    <property type="entry name" value="Poly(ADP-ribose)pol_cat_dom"/>
</dbReference>
<dbReference type="Proteomes" id="UP000024376">
    <property type="component" value="Unassembled WGS sequence"/>
</dbReference>
<feature type="region of interest" description="Disordered" evidence="5">
    <location>
        <begin position="109"/>
        <end position="131"/>
    </location>
</feature>
<evidence type="ECO:0000256" key="3">
    <source>
        <dbReference type="ARBA" id="ARBA00022695"/>
    </source>
</evidence>
<dbReference type="Gene3D" id="3.10.110.10">
    <property type="entry name" value="Ubiquitin Conjugating Enzyme"/>
    <property type="match status" value="1"/>
</dbReference>
<evidence type="ECO:0000256" key="1">
    <source>
        <dbReference type="ARBA" id="ARBA00022676"/>
    </source>
</evidence>
<dbReference type="SUPFAM" id="SSF54495">
    <property type="entry name" value="UBC-like"/>
    <property type="match status" value="1"/>
</dbReference>
<dbReference type="PANTHER" id="PTHR21328">
    <property type="entry name" value="POLY ADP-RIBOSE POLYMERASE FAMILY, MEMBER PARP"/>
    <property type="match status" value="1"/>
</dbReference>
<dbReference type="GO" id="GO:0016779">
    <property type="term" value="F:nucleotidyltransferase activity"/>
    <property type="evidence" value="ECO:0007669"/>
    <property type="project" value="UniProtKB-KW"/>
</dbReference>
<keyword evidence="3" id="KW-0548">Nucleotidyltransferase</keyword>
<gene>
    <name evidence="7" type="ORF">M419DRAFT_87399</name>
</gene>
<feature type="region of interest" description="Disordered" evidence="5">
    <location>
        <begin position="845"/>
        <end position="908"/>
    </location>
</feature>
<proteinExistence type="predicted"/>
<dbReference type="EMBL" id="KI911159">
    <property type="protein sequence ID" value="ETR98950.1"/>
    <property type="molecule type" value="Genomic_DNA"/>
</dbReference>
<feature type="domain" description="UBC core" evidence="6">
    <location>
        <begin position="947"/>
        <end position="1119"/>
    </location>
</feature>
<evidence type="ECO:0000256" key="5">
    <source>
        <dbReference type="SAM" id="MobiDB-lite"/>
    </source>
</evidence>
<keyword evidence="4" id="KW-0520">NAD</keyword>
<evidence type="ECO:0000313" key="7">
    <source>
        <dbReference type="EMBL" id="ETR98950.1"/>
    </source>
</evidence>
<dbReference type="CDD" id="cd23802">
    <property type="entry name" value="UBCc_UBE2Q"/>
    <property type="match status" value="1"/>
</dbReference>
<organism evidence="7 8">
    <name type="scientific">Hypocrea jecorina (strain ATCC 56765 / BCRC 32924 / NRRL 11460 / Rut C-30)</name>
    <name type="common">Trichoderma reesei</name>
    <dbReference type="NCBI Taxonomy" id="1344414"/>
    <lineage>
        <taxon>Eukaryota</taxon>
        <taxon>Fungi</taxon>
        <taxon>Dikarya</taxon>
        <taxon>Ascomycota</taxon>
        <taxon>Pezizomycotina</taxon>
        <taxon>Sordariomycetes</taxon>
        <taxon>Hypocreomycetidae</taxon>
        <taxon>Hypocreales</taxon>
        <taxon>Hypocreaceae</taxon>
        <taxon>Trichoderma</taxon>
    </lineage>
</organism>
<dbReference type="Pfam" id="PF00179">
    <property type="entry name" value="UQ_con"/>
    <property type="match status" value="1"/>
</dbReference>
<evidence type="ECO:0000256" key="2">
    <source>
        <dbReference type="ARBA" id="ARBA00022679"/>
    </source>
</evidence>
<evidence type="ECO:0000313" key="8">
    <source>
        <dbReference type="Proteomes" id="UP000024376"/>
    </source>
</evidence>
<evidence type="ECO:0000256" key="4">
    <source>
        <dbReference type="ARBA" id="ARBA00023027"/>
    </source>
</evidence>
<protein>
    <recommendedName>
        <fullName evidence="6">UBC core domain-containing protein</fullName>
    </recommendedName>
</protein>
<dbReference type="InterPro" id="IPR051838">
    <property type="entry name" value="ARTD_PARP"/>
</dbReference>
<accession>A0A024S3D0</accession>
<dbReference type="Pfam" id="PF00644">
    <property type="entry name" value="PARP"/>
    <property type="match status" value="1"/>
</dbReference>